<dbReference type="GO" id="GO:0006508">
    <property type="term" value="P:proteolysis"/>
    <property type="evidence" value="ECO:0007669"/>
    <property type="project" value="InterPro"/>
</dbReference>
<dbReference type="RefSeq" id="WP_133535502.1">
    <property type="nucleotide sequence ID" value="NZ_SNYH01000003.1"/>
</dbReference>
<dbReference type="SUPFAM" id="SSF90123">
    <property type="entry name" value="ABC transporter transmembrane region"/>
    <property type="match status" value="1"/>
</dbReference>
<keyword evidence="2 8" id="KW-0812">Transmembrane</keyword>
<keyword evidence="13" id="KW-1185">Reference proteome</keyword>
<dbReference type="GO" id="GO:0005886">
    <property type="term" value="C:plasma membrane"/>
    <property type="evidence" value="ECO:0007669"/>
    <property type="project" value="UniProtKB-SubCell"/>
</dbReference>
<evidence type="ECO:0000256" key="8">
    <source>
        <dbReference type="SAM" id="Phobius"/>
    </source>
</evidence>
<organism evidence="12 13">
    <name type="scientific">Tenacibaculum caenipelagi</name>
    <dbReference type="NCBI Taxonomy" id="1325435"/>
    <lineage>
        <taxon>Bacteria</taxon>
        <taxon>Pseudomonadati</taxon>
        <taxon>Bacteroidota</taxon>
        <taxon>Flavobacteriia</taxon>
        <taxon>Flavobacteriales</taxon>
        <taxon>Flavobacteriaceae</taxon>
        <taxon>Tenacibaculum</taxon>
    </lineage>
</organism>
<name>A0A4R6TFM1_9FLAO</name>
<dbReference type="Gene3D" id="3.90.70.10">
    <property type="entry name" value="Cysteine proteinases"/>
    <property type="match status" value="1"/>
</dbReference>
<evidence type="ECO:0000256" key="4">
    <source>
        <dbReference type="ARBA" id="ARBA00022801"/>
    </source>
</evidence>
<evidence type="ECO:0000259" key="10">
    <source>
        <dbReference type="PROSITE" id="PS50929"/>
    </source>
</evidence>
<keyword evidence="3" id="KW-0547">Nucleotide-binding</keyword>
<feature type="transmembrane region" description="Helical" evidence="8">
    <location>
        <begin position="173"/>
        <end position="199"/>
    </location>
</feature>
<dbReference type="InterPro" id="IPR036640">
    <property type="entry name" value="ABC1_TM_sf"/>
</dbReference>
<dbReference type="Pfam" id="PF03412">
    <property type="entry name" value="Peptidase_C39"/>
    <property type="match status" value="1"/>
</dbReference>
<sequence length="736" mass="83362">MIKPINLSKKYLKQTFTLQHDQSDCGVTCLLSLIKYYKGSNSLEKLRELSGTTKQGTTLLGLYQASSQLGFSAQGNKADIQAIIDHKKPLILHVVIDEHLQHYVICYGFEDNKFIIGDPSKGIIYLAKEELEKIWKSKTCLTLSPNDNFIKSKTKRNNKKKWFIKLVKEDSKLIGFSIILGLGIAILGMAMAIFSQKLIDDILPSKDFNKLITGITLLAFLLLVRILLTALRDYFLIHQTKDFNNRIIDSFYSSLLNLPKPFFDTRKIGELVARLNDTQRVQRVISQIIGNVVINVLVTIVSLGFLFYYSWLIGLIASLSLPFYFLLIFSFNKRIINAQKEVMQSYAYSESNYISSIQGVATIKNNNRQSIFQKINQLIYGNFQEKVFILGKINVRLSIFSGIFNVLFLIGILIYTSLQVYNETMQLGVLMAILGTAGSLLPSVASLALITIPINEAKVAFNRMHEFTSIKTENKGSIALSKFNSLEIKKLSFRFAGRKELFKDINISIHKNQCVAIVGESGSGKSTLGQILQKFYSFENGSIIINNQDELTQINTEDWRNIIGVIPQEITIFSGDVISNLLLGKEDTNENIQKFCEEYGFTEFINSLPQSFATILGEEGINLSGGQKQIIALMRVLYKKPQLVLLDEFTSAMDRKTEKFVLNLLRKLKSKLTIIFISHRLHSLPKIADHIYILENGIIADFGNHEKLMESKNFYSDFWTELEFETSTEPSVANNV</sequence>
<dbReference type="Pfam" id="PF00664">
    <property type="entry name" value="ABC_membrane"/>
    <property type="match status" value="1"/>
</dbReference>
<evidence type="ECO:0000256" key="2">
    <source>
        <dbReference type="ARBA" id="ARBA00022692"/>
    </source>
</evidence>
<dbReference type="EMBL" id="SNYH01000003">
    <property type="protein sequence ID" value="TDQ27506.1"/>
    <property type="molecule type" value="Genomic_DNA"/>
</dbReference>
<keyword evidence="6 8" id="KW-1133">Transmembrane helix</keyword>
<dbReference type="SUPFAM" id="SSF52540">
    <property type="entry name" value="P-loop containing nucleoside triphosphate hydrolases"/>
    <property type="match status" value="1"/>
</dbReference>
<dbReference type="CDD" id="cd18570">
    <property type="entry name" value="ABC_6TM_PCAT1_LagD_like"/>
    <property type="match status" value="1"/>
</dbReference>
<dbReference type="InterPro" id="IPR039421">
    <property type="entry name" value="Type_1_exporter"/>
</dbReference>
<dbReference type="Proteomes" id="UP000295390">
    <property type="component" value="Unassembled WGS sequence"/>
</dbReference>
<feature type="domain" description="Peptidase C39" evidence="11">
    <location>
        <begin position="19"/>
        <end position="142"/>
    </location>
</feature>
<feature type="transmembrane region" description="Helical" evidence="8">
    <location>
        <begin position="284"/>
        <end position="305"/>
    </location>
</feature>
<feature type="transmembrane region" description="Helical" evidence="8">
    <location>
        <begin position="427"/>
        <end position="454"/>
    </location>
</feature>
<evidence type="ECO:0000259" key="11">
    <source>
        <dbReference type="PROSITE" id="PS50990"/>
    </source>
</evidence>
<reference evidence="12 13" key="1">
    <citation type="submission" date="2019-03" db="EMBL/GenBank/DDBJ databases">
        <title>Genomic Encyclopedia of Type Strains, Phase III (KMG-III): the genomes of soil and plant-associated and newly described type strains.</title>
        <authorList>
            <person name="Whitman W."/>
        </authorList>
    </citation>
    <scope>NUCLEOTIDE SEQUENCE [LARGE SCALE GENOMIC DNA]</scope>
    <source>
        <strain evidence="12 13">CECT 8283</strain>
    </source>
</reference>
<feature type="domain" description="ABC transmembrane type-1" evidence="10">
    <location>
        <begin position="176"/>
        <end position="448"/>
    </location>
</feature>
<comment type="subcellular location">
    <subcellularLocation>
        <location evidence="1">Cell membrane</location>
        <topology evidence="1">Multi-pass membrane protein</topology>
    </subcellularLocation>
</comment>
<evidence type="ECO:0000256" key="1">
    <source>
        <dbReference type="ARBA" id="ARBA00004651"/>
    </source>
</evidence>
<dbReference type="GO" id="GO:0016887">
    <property type="term" value="F:ATP hydrolysis activity"/>
    <property type="evidence" value="ECO:0007669"/>
    <property type="project" value="InterPro"/>
</dbReference>
<evidence type="ECO:0000256" key="5">
    <source>
        <dbReference type="ARBA" id="ARBA00022840"/>
    </source>
</evidence>
<dbReference type="OrthoDB" id="9760358at2"/>
<dbReference type="GO" id="GO:0008233">
    <property type="term" value="F:peptidase activity"/>
    <property type="evidence" value="ECO:0007669"/>
    <property type="project" value="InterPro"/>
</dbReference>
<proteinExistence type="predicted"/>
<comment type="caution">
    <text evidence="12">The sequence shown here is derived from an EMBL/GenBank/DDBJ whole genome shotgun (WGS) entry which is preliminary data.</text>
</comment>
<dbReference type="PROSITE" id="PS50893">
    <property type="entry name" value="ABC_TRANSPORTER_2"/>
    <property type="match status" value="1"/>
</dbReference>
<dbReference type="InterPro" id="IPR005074">
    <property type="entry name" value="Peptidase_C39"/>
</dbReference>
<evidence type="ECO:0000256" key="6">
    <source>
        <dbReference type="ARBA" id="ARBA00022989"/>
    </source>
</evidence>
<dbReference type="InterPro" id="IPR027417">
    <property type="entry name" value="P-loop_NTPase"/>
</dbReference>
<dbReference type="PROSITE" id="PS50929">
    <property type="entry name" value="ABC_TM1F"/>
    <property type="match status" value="1"/>
</dbReference>
<evidence type="ECO:0000313" key="13">
    <source>
        <dbReference type="Proteomes" id="UP000295390"/>
    </source>
</evidence>
<feature type="transmembrane region" description="Helical" evidence="8">
    <location>
        <begin position="311"/>
        <end position="331"/>
    </location>
</feature>
<dbReference type="InterPro" id="IPR003593">
    <property type="entry name" value="AAA+_ATPase"/>
</dbReference>
<dbReference type="PROSITE" id="PS50990">
    <property type="entry name" value="PEPTIDASE_C39"/>
    <property type="match status" value="1"/>
</dbReference>
<feature type="domain" description="ABC transporter" evidence="9">
    <location>
        <begin position="486"/>
        <end position="721"/>
    </location>
</feature>
<feature type="transmembrane region" description="Helical" evidence="8">
    <location>
        <begin position="393"/>
        <end position="415"/>
    </location>
</feature>
<dbReference type="CDD" id="cd02418">
    <property type="entry name" value="Peptidase_C39B"/>
    <property type="match status" value="1"/>
</dbReference>
<dbReference type="InterPro" id="IPR003439">
    <property type="entry name" value="ABC_transporter-like_ATP-bd"/>
</dbReference>
<dbReference type="Pfam" id="PF00005">
    <property type="entry name" value="ABC_tran"/>
    <property type="match status" value="1"/>
</dbReference>
<dbReference type="InterPro" id="IPR011527">
    <property type="entry name" value="ABC1_TM_dom"/>
</dbReference>
<dbReference type="Gene3D" id="1.20.1560.10">
    <property type="entry name" value="ABC transporter type 1, transmembrane domain"/>
    <property type="match status" value="1"/>
</dbReference>
<evidence type="ECO:0000256" key="3">
    <source>
        <dbReference type="ARBA" id="ARBA00022741"/>
    </source>
</evidence>
<keyword evidence="4" id="KW-0378">Hydrolase</keyword>
<evidence type="ECO:0000256" key="7">
    <source>
        <dbReference type="ARBA" id="ARBA00023136"/>
    </source>
</evidence>
<accession>A0A4R6TFM1</accession>
<keyword evidence="7 8" id="KW-0472">Membrane</keyword>
<dbReference type="GO" id="GO:0015421">
    <property type="term" value="F:ABC-type oligopeptide transporter activity"/>
    <property type="evidence" value="ECO:0007669"/>
    <property type="project" value="TreeGrafter"/>
</dbReference>
<feature type="transmembrane region" description="Helical" evidence="8">
    <location>
        <begin position="211"/>
        <end position="231"/>
    </location>
</feature>
<dbReference type="PANTHER" id="PTHR43394:SF1">
    <property type="entry name" value="ATP-BINDING CASSETTE SUB-FAMILY B MEMBER 10, MITOCHONDRIAL"/>
    <property type="match status" value="1"/>
</dbReference>
<keyword evidence="5" id="KW-0067">ATP-binding</keyword>
<dbReference type="Gene3D" id="3.40.50.300">
    <property type="entry name" value="P-loop containing nucleotide triphosphate hydrolases"/>
    <property type="match status" value="1"/>
</dbReference>
<evidence type="ECO:0000259" key="9">
    <source>
        <dbReference type="PROSITE" id="PS50893"/>
    </source>
</evidence>
<dbReference type="SMART" id="SM00382">
    <property type="entry name" value="AAA"/>
    <property type="match status" value="1"/>
</dbReference>
<gene>
    <name evidence="12" type="ORF">DFQ07_1357</name>
</gene>
<dbReference type="PANTHER" id="PTHR43394">
    <property type="entry name" value="ATP-DEPENDENT PERMEASE MDL1, MITOCHONDRIAL"/>
    <property type="match status" value="1"/>
</dbReference>
<evidence type="ECO:0000313" key="12">
    <source>
        <dbReference type="EMBL" id="TDQ27506.1"/>
    </source>
</evidence>
<dbReference type="GO" id="GO:0005524">
    <property type="term" value="F:ATP binding"/>
    <property type="evidence" value="ECO:0007669"/>
    <property type="project" value="UniProtKB-KW"/>
</dbReference>
<dbReference type="AlphaFoldDB" id="A0A4R6TFM1"/>
<protein>
    <submittedName>
        <fullName evidence="12">Bacteriocin-processing peptidase</fullName>
    </submittedName>
</protein>